<dbReference type="Proteomes" id="UP000186922">
    <property type="component" value="Unassembled WGS sequence"/>
</dbReference>
<dbReference type="EMBL" id="BDGG01000007">
    <property type="protein sequence ID" value="GAV01263.1"/>
    <property type="molecule type" value="Genomic_DNA"/>
</dbReference>
<gene>
    <name evidence="1" type="primary">RvY_12002-1</name>
    <name evidence="1" type="synonym">RvY_12002.1</name>
    <name evidence="1" type="ORF">RvY_12002</name>
</gene>
<name>A0A1D1VMA3_RAMVA</name>
<accession>A0A1D1VMA3</accession>
<evidence type="ECO:0000313" key="2">
    <source>
        <dbReference type="Proteomes" id="UP000186922"/>
    </source>
</evidence>
<comment type="caution">
    <text evidence="1">The sequence shown here is derived from an EMBL/GenBank/DDBJ whole genome shotgun (WGS) entry which is preliminary data.</text>
</comment>
<proteinExistence type="predicted"/>
<sequence length="98" mass="10463">MLRDPEFKVVLKADGRNSVVLALTAKYRHGHQSPEHMKASAEAAGILVGIAYGFRDNSSSEKCLLKAKALSAVNGESINHRADVIVGVCGRTLNSEGE</sequence>
<evidence type="ECO:0000313" key="1">
    <source>
        <dbReference type="EMBL" id="GAV01263.1"/>
    </source>
</evidence>
<dbReference type="AlphaFoldDB" id="A0A1D1VMA3"/>
<organism evidence="1 2">
    <name type="scientific">Ramazzottius varieornatus</name>
    <name type="common">Water bear</name>
    <name type="synonym">Tardigrade</name>
    <dbReference type="NCBI Taxonomy" id="947166"/>
    <lineage>
        <taxon>Eukaryota</taxon>
        <taxon>Metazoa</taxon>
        <taxon>Ecdysozoa</taxon>
        <taxon>Tardigrada</taxon>
        <taxon>Eutardigrada</taxon>
        <taxon>Parachela</taxon>
        <taxon>Hypsibioidea</taxon>
        <taxon>Ramazzottiidae</taxon>
        <taxon>Ramazzottius</taxon>
    </lineage>
</organism>
<reference evidence="1 2" key="1">
    <citation type="journal article" date="2016" name="Nat. Commun.">
        <title>Extremotolerant tardigrade genome and improved radiotolerance of human cultured cells by tardigrade-unique protein.</title>
        <authorList>
            <person name="Hashimoto T."/>
            <person name="Horikawa D.D."/>
            <person name="Saito Y."/>
            <person name="Kuwahara H."/>
            <person name="Kozuka-Hata H."/>
            <person name="Shin-I T."/>
            <person name="Minakuchi Y."/>
            <person name="Ohishi K."/>
            <person name="Motoyama A."/>
            <person name="Aizu T."/>
            <person name="Enomoto A."/>
            <person name="Kondo K."/>
            <person name="Tanaka S."/>
            <person name="Hara Y."/>
            <person name="Koshikawa S."/>
            <person name="Sagara H."/>
            <person name="Miura T."/>
            <person name="Yokobori S."/>
            <person name="Miyagawa K."/>
            <person name="Suzuki Y."/>
            <person name="Kubo T."/>
            <person name="Oyama M."/>
            <person name="Kohara Y."/>
            <person name="Fujiyama A."/>
            <person name="Arakawa K."/>
            <person name="Katayama T."/>
            <person name="Toyoda A."/>
            <person name="Kunieda T."/>
        </authorList>
    </citation>
    <scope>NUCLEOTIDE SEQUENCE [LARGE SCALE GENOMIC DNA]</scope>
    <source>
        <strain evidence="1 2">YOKOZUNA-1</strain>
    </source>
</reference>
<keyword evidence="2" id="KW-1185">Reference proteome</keyword>
<protein>
    <submittedName>
        <fullName evidence="1">Uncharacterized protein</fullName>
    </submittedName>
</protein>